<dbReference type="EnsemblMetazoa" id="SMAR004300-RA">
    <property type="protein sequence ID" value="SMAR004300-PA"/>
    <property type="gene ID" value="SMAR004300"/>
</dbReference>
<evidence type="ECO:0000256" key="5">
    <source>
        <dbReference type="ARBA" id="ARBA00023015"/>
    </source>
</evidence>
<evidence type="ECO:0000256" key="2">
    <source>
        <dbReference type="ARBA" id="ARBA00022723"/>
    </source>
</evidence>
<dbReference type="AlphaFoldDB" id="T1IT56"/>
<dbReference type="SUPFAM" id="SSF53098">
    <property type="entry name" value="Ribonuclease H-like"/>
    <property type="match status" value="1"/>
</dbReference>
<dbReference type="SMART" id="SM00614">
    <property type="entry name" value="ZnF_BED"/>
    <property type="match status" value="1"/>
</dbReference>
<dbReference type="InterPro" id="IPR052035">
    <property type="entry name" value="ZnF_BED_domain_contain"/>
</dbReference>
<keyword evidence="7" id="KW-0539">Nucleus</keyword>
<evidence type="ECO:0000256" key="4">
    <source>
        <dbReference type="ARBA" id="ARBA00022833"/>
    </source>
</evidence>
<evidence type="ECO:0000259" key="9">
    <source>
        <dbReference type="PROSITE" id="PS50808"/>
    </source>
</evidence>
<dbReference type="GO" id="GO:0005634">
    <property type="term" value="C:nucleus"/>
    <property type="evidence" value="ECO:0007669"/>
    <property type="project" value="UniProtKB-SubCell"/>
</dbReference>
<reference evidence="10" key="2">
    <citation type="submission" date="2015-02" db="UniProtKB">
        <authorList>
            <consortium name="EnsemblMetazoa"/>
        </authorList>
    </citation>
    <scope>IDENTIFICATION</scope>
</reference>
<name>T1IT56_STRMM</name>
<evidence type="ECO:0000256" key="7">
    <source>
        <dbReference type="ARBA" id="ARBA00023242"/>
    </source>
</evidence>
<proteinExistence type="predicted"/>
<dbReference type="PROSITE" id="PS50808">
    <property type="entry name" value="ZF_BED"/>
    <property type="match status" value="1"/>
</dbReference>
<reference evidence="11" key="1">
    <citation type="submission" date="2011-05" db="EMBL/GenBank/DDBJ databases">
        <authorList>
            <person name="Richards S.R."/>
            <person name="Qu J."/>
            <person name="Jiang H."/>
            <person name="Jhangiani S.N."/>
            <person name="Agravi P."/>
            <person name="Goodspeed R."/>
            <person name="Gross S."/>
            <person name="Mandapat C."/>
            <person name="Jackson L."/>
            <person name="Mathew T."/>
            <person name="Pu L."/>
            <person name="Thornton R."/>
            <person name="Saada N."/>
            <person name="Wilczek-Boney K.B."/>
            <person name="Lee S."/>
            <person name="Kovar C."/>
            <person name="Wu Y."/>
            <person name="Scherer S.E."/>
            <person name="Worley K.C."/>
            <person name="Muzny D.M."/>
            <person name="Gibbs R."/>
        </authorList>
    </citation>
    <scope>NUCLEOTIDE SEQUENCE</scope>
    <source>
        <strain evidence="11">Brora</strain>
    </source>
</reference>
<keyword evidence="4" id="KW-0862">Zinc</keyword>
<keyword evidence="6" id="KW-0804">Transcription</keyword>
<accession>T1IT56</accession>
<dbReference type="PANTHER" id="PTHR46481">
    <property type="entry name" value="ZINC FINGER BED DOMAIN-CONTAINING PROTEIN 4"/>
    <property type="match status" value="1"/>
</dbReference>
<dbReference type="InterPro" id="IPR036236">
    <property type="entry name" value="Znf_C2H2_sf"/>
</dbReference>
<dbReference type="PhylomeDB" id="T1IT56"/>
<evidence type="ECO:0000256" key="3">
    <source>
        <dbReference type="ARBA" id="ARBA00022771"/>
    </source>
</evidence>
<evidence type="ECO:0000256" key="6">
    <source>
        <dbReference type="ARBA" id="ARBA00023163"/>
    </source>
</evidence>
<evidence type="ECO:0000313" key="10">
    <source>
        <dbReference type="EnsemblMetazoa" id="SMAR004300-PA"/>
    </source>
</evidence>
<protein>
    <recommendedName>
        <fullName evidence="9">BED-type domain-containing protein</fullName>
    </recommendedName>
</protein>
<dbReference type="eggNOG" id="KOG1121">
    <property type="taxonomic scope" value="Eukaryota"/>
</dbReference>
<dbReference type="InterPro" id="IPR003656">
    <property type="entry name" value="Znf_BED"/>
</dbReference>
<keyword evidence="3 8" id="KW-0863">Zinc-finger</keyword>
<dbReference type="GO" id="GO:0008270">
    <property type="term" value="F:zinc ion binding"/>
    <property type="evidence" value="ECO:0007669"/>
    <property type="project" value="UniProtKB-KW"/>
</dbReference>
<dbReference type="InterPro" id="IPR012337">
    <property type="entry name" value="RNaseH-like_sf"/>
</dbReference>
<dbReference type="Pfam" id="PF02892">
    <property type="entry name" value="zf-BED"/>
    <property type="match status" value="1"/>
</dbReference>
<dbReference type="OMA" id="VEWTLME"/>
<keyword evidence="5" id="KW-0805">Transcription regulation</keyword>
<organism evidence="10 11">
    <name type="scientific">Strigamia maritima</name>
    <name type="common">European centipede</name>
    <name type="synonym">Geophilus maritimus</name>
    <dbReference type="NCBI Taxonomy" id="126957"/>
    <lineage>
        <taxon>Eukaryota</taxon>
        <taxon>Metazoa</taxon>
        <taxon>Ecdysozoa</taxon>
        <taxon>Arthropoda</taxon>
        <taxon>Myriapoda</taxon>
        <taxon>Chilopoda</taxon>
        <taxon>Pleurostigmophora</taxon>
        <taxon>Geophilomorpha</taxon>
        <taxon>Linotaeniidae</taxon>
        <taxon>Strigamia</taxon>
    </lineage>
</organism>
<keyword evidence="2" id="KW-0479">Metal-binding</keyword>
<dbReference type="PANTHER" id="PTHR46481:SF10">
    <property type="entry name" value="ZINC FINGER BED DOMAIN-CONTAINING PROTEIN 39"/>
    <property type="match status" value="1"/>
</dbReference>
<evidence type="ECO:0000313" key="11">
    <source>
        <dbReference type="Proteomes" id="UP000014500"/>
    </source>
</evidence>
<dbReference type="SUPFAM" id="SSF57667">
    <property type="entry name" value="beta-beta-alpha zinc fingers"/>
    <property type="match status" value="1"/>
</dbReference>
<dbReference type="STRING" id="126957.T1IT56"/>
<keyword evidence="11" id="KW-1185">Reference proteome</keyword>
<dbReference type="HOGENOM" id="CLU_009123_19_3_1"/>
<dbReference type="GO" id="GO:0009791">
    <property type="term" value="P:post-embryonic development"/>
    <property type="evidence" value="ECO:0007669"/>
    <property type="project" value="UniProtKB-ARBA"/>
</dbReference>
<evidence type="ECO:0000256" key="8">
    <source>
        <dbReference type="PROSITE-ProRule" id="PRU00027"/>
    </source>
</evidence>
<feature type="domain" description="BED-type" evidence="9">
    <location>
        <begin position="24"/>
        <end position="78"/>
    </location>
</feature>
<dbReference type="Proteomes" id="UP000014500">
    <property type="component" value="Unassembled WGS sequence"/>
</dbReference>
<dbReference type="GO" id="GO:0003677">
    <property type="term" value="F:DNA binding"/>
    <property type="evidence" value="ECO:0007669"/>
    <property type="project" value="InterPro"/>
</dbReference>
<dbReference type="EMBL" id="AFFK01019090">
    <property type="status" value="NOT_ANNOTATED_CDS"/>
    <property type="molecule type" value="Genomic_DNA"/>
</dbReference>
<evidence type="ECO:0000256" key="1">
    <source>
        <dbReference type="ARBA" id="ARBA00004123"/>
    </source>
</evidence>
<comment type="subcellular location">
    <subcellularLocation>
        <location evidence="1">Nucleus</location>
    </subcellularLocation>
</comment>
<sequence>MEMENNAIISVVDIEVDANETADKKRSVAWQHFTVLDSGFSKCNYCSKTYNVAGKSKGSTTNMLKHLNSKHKSKICTDRTDKQPTITDALKKKVKRPFSQIRFRQKLIKWIIVTNQAHRIVEEETFLELLAEFSDEAFIPKRDTVKADIMKAYIEMKKKISEILSILSCRLSFTHDCWTSPNGIFFLGITCHWITEKWEYQSVLLDFIQLKGKHTGINIADAFMNTLTDFNITSKILSITTDNASNNDTFVASFTDKHNELTLFDLNSITFTKDHHVRCFAHIMNLSVQSFLSSLLISLPINEDFELEADPEDYVEPNLTNHGTIISKLRNLIKKIRVSPQKLQKLSEACKILSIDDVKPIIDVKTRWNLTFYMIQRAVRLRNAITTISAIDKDLKRLLLEESEWEAMNSVMIILSKFEKATKHEC</sequence>